<sequence length="77" mass="8817">MKHYLFILLTAQFILSPFATKGYAANLTEDSHEYIMSDQGKVTVEKDIFGNTIIKDEKGNKKTIKKDIFGNKVIENY</sequence>
<reference evidence="1" key="1">
    <citation type="submission" date="2020-08" db="EMBL/GenBank/DDBJ databases">
        <title>Genomic Encyclopedia of Type Strains, Phase IV (KMG-IV): sequencing the most valuable type-strain genomes for metagenomic binning, comparative biology and taxonomic classification.</title>
        <authorList>
            <person name="Goeker M."/>
        </authorList>
    </citation>
    <scope>NUCLEOTIDE SEQUENCE [LARGE SCALE GENOMIC DNA]</scope>
    <source>
        <strain evidence="1">DSM 105720</strain>
    </source>
</reference>
<name>A0A840CXI2_9BACE</name>
<accession>A0A840CXI2</accession>
<evidence type="ECO:0000313" key="1">
    <source>
        <dbReference type="EMBL" id="MBB4043581.1"/>
    </source>
</evidence>
<proteinExistence type="predicted"/>
<dbReference type="AlphaFoldDB" id="A0A840CXI2"/>
<dbReference type="EMBL" id="JACIER010000004">
    <property type="protein sequence ID" value="MBB4043581.1"/>
    <property type="molecule type" value="Genomic_DNA"/>
</dbReference>
<dbReference type="Proteomes" id="UP000560658">
    <property type="component" value="Unassembled WGS sequence"/>
</dbReference>
<evidence type="ECO:0000313" key="2">
    <source>
        <dbReference type="Proteomes" id="UP000560658"/>
    </source>
</evidence>
<protein>
    <submittedName>
        <fullName evidence="1">Uncharacterized protein</fullName>
    </submittedName>
</protein>
<dbReference type="RefSeq" id="WP_148298318.1">
    <property type="nucleotide sequence ID" value="NZ_JACIER010000004.1"/>
</dbReference>
<organism evidence="1 2">
    <name type="scientific">Bacteroides reticulotermitis</name>
    <dbReference type="NCBI Taxonomy" id="1133319"/>
    <lineage>
        <taxon>Bacteria</taxon>
        <taxon>Pseudomonadati</taxon>
        <taxon>Bacteroidota</taxon>
        <taxon>Bacteroidia</taxon>
        <taxon>Bacteroidales</taxon>
        <taxon>Bacteroidaceae</taxon>
        <taxon>Bacteroides</taxon>
    </lineage>
</organism>
<keyword evidence="2" id="KW-1185">Reference proteome</keyword>
<gene>
    <name evidence="1" type="ORF">GGR06_001363</name>
</gene>
<comment type="caution">
    <text evidence="1">The sequence shown here is derived from an EMBL/GenBank/DDBJ whole genome shotgun (WGS) entry which is preliminary data.</text>
</comment>